<dbReference type="RefSeq" id="WP_306633616.1">
    <property type="nucleotide sequence ID" value="NZ_JAUSXB010000001.1"/>
</dbReference>
<evidence type="ECO:0000313" key="2">
    <source>
        <dbReference type="Proteomes" id="UP001236806"/>
    </source>
</evidence>
<dbReference type="Proteomes" id="UP001236806">
    <property type="component" value="Unassembled WGS sequence"/>
</dbReference>
<dbReference type="EMBL" id="JAUSXB010000001">
    <property type="protein sequence ID" value="MDQ0672920.1"/>
    <property type="molecule type" value="Genomic_DNA"/>
</dbReference>
<keyword evidence="2" id="KW-1185">Reference proteome</keyword>
<protein>
    <submittedName>
        <fullName evidence="1">Uncharacterized protein</fullName>
    </submittedName>
</protein>
<name>A0ABU0PG42_9MICC</name>
<comment type="caution">
    <text evidence="1">The sequence shown here is derived from an EMBL/GenBank/DDBJ whole genome shotgun (WGS) entry which is preliminary data.</text>
</comment>
<sequence length="125" mass="14659">MAIPKPKKPTRTTLKAKCDKLASAYYRNLTPYCEAAGLDSISCGGGLQWCHIFGRAILHMRYEPYNNLIMCAGHHRWYGLHPIEWTRMLEKHYPERLALAEFNRYKFNEKLDYQDFINRFSGIAD</sequence>
<evidence type="ECO:0000313" key="1">
    <source>
        <dbReference type="EMBL" id="MDQ0672920.1"/>
    </source>
</evidence>
<accession>A0ABU0PG42</accession>
<organism evidence="1 2">
    <name type="scientific">Pseudarthrobacter siccitolerans</name>
    <dbReference type="NCBI Taxonomy" id="861266"/>
    <lineage>
        <taxon>Bacteria</taxon>
        <taxon>Bacillati</taxon>
        <taxon>Actinomycetota</taxon>
        <taxon>Actinomycetes</taxon>
        <taxon>Micrococcales</taxon>
        <taxon>Micrococcaceae</taxon>
        <taxon>Pseudarthrobacter</taxon>
    </lineage>
</organism>
<proteinExistence type="predicted"/>
<gene>
    <name evidence="1" type="ORF">QFZ36_000481</name>
</gene>
<reference evidence="1 2" key="1">
    <citation type="submission" date="2023-07" db="EMBL/GenBank/DDBJ databases">
        <title>Comparative genomics of wheat-associated soil bacteria to identify genetic determinants of phenazine resistance.</title>
        <authorList>
            <person name="Mouncey N."/>
        </authorList>
    </citation>
    <scope>NUCLEOTIDE SEQUENCE [LARGE SCALE GENOMIC DNA]</scope>
    <source>
        <strain evidence="1 2">W1I3</strain>
    </source>
</reference>